<dbReference type="Pfam" id="PF00300">
    <property type="entry name" value="His_Phos_1"/>
    <property type="match status" value="1"/>
</dbReference>
<proteinExistence type="predicted"/>
<dbReference type="InterPro" id="IPR029033">
    <property type="entry name" value="His_PPase_superfam"/>
</dbReference>
<evidence type="ECO:0000313" key="2">
    <source>
        <dbReference type="Proteomes" id="UP001499910"/>
    </source>
</evidence>
<dbReference type="InterPro" id="IPR013078">
    <property type="entry name" value="His_Pase_superF_clade-1"/>
</dbReference>
<gene>
    <name evidence="1" type="ORF">GCM10023209_20020</name>
</gene>
<dbReference type="RefSeq" id="WP_259550517.1">
    <property type="nucleotide sequence ID" value="NZ_BAABHW010000002.1"/>
</dbReference>
<dbReference type="EMBL" id="BAABHW010000002">
    <property type="protein sequence ID" value="GAA5073750.1"/>
    <property type="molecule type" value="Genomic_DNA"/>
</dbReference>
<evidence type="ECO:0000313" key="1">
    <source>
        <dbReference type="EMBL" id="GAA5073750.1"/>
    </source>
</evidence>
<name>A0ABP9L973_9RHOB</name>
<dbReference type="Gene3D" id="3.40.50.1240">
    <property type="entry name" value="Phosphoglycerate mutase-like"/>
    <property type="match status" value="1"/>
</dbReference>
<comment type="caution">
    <text evidence="1">The sequence shown here is derived from an EMBL/GenBank/DDBJ whole genome shotgun (WGS) entry which is preliminary data.</text>
</comment>
<protein>
    <submittedName>
        <fullName evidence="1">Histidine phosphatase family protein</fullName>
    </submittedName>
</protein>
<dbReference type="PANTHER" id="PTHR47623:SF1">
    <property type="entry name" value="OS09G0287300 PROTEIN"/>
    <property type="match status" value="1"/>
</dbReference>
<dbReference type="CDD" id="cd07067">
    <property type="entry name" value="HP_PGM_like"/>
    <property type="match status" value="1"/>
</dbReference>
<accession>A0ABP9L973</accession>
<keyword evidence="2" id="KW-1185">Reference proteome</keyword>
<organism evidence="1 2">
    <name type="scientific">[Roseibacterium] beibuensis</name>
    <dbReference type="NCBI Taxonomy" id="1193142"/>
    <lineage>
        <taxon>Bacteria</taxon>
        <taxon>Pseudomonadati</taxon>
        <taxon>Pseudomonadota</taxon>
        <taxon>Alphaproteobacteria</taxon>
        <taxon>Rhodobacterales</taxon>
        <taxon>Roseobacteraceae</taxon>
        <taxon>Roseicyclus</taxon>
    </lineage>
</organism>
<sequence>MTRTLILIRHTKSDWGDAGLSDHDRPLNGRGQLSAPRIGHWLARTGHTPDMAMISSARRTQETWAGIAGQLENPPDPIISHGLYNAAPADLLTAIRSAEDARTLAIVAHNPGIGSLAWSLCAMPPDHPKFGLYPTGATLVLSFRGAWAEVAPGRGRVLDFVVPRELPDPG</sequence>
<dbReference type="PANTHER" id="PTHR47623">
    <property type="entry name" value="OS09G0287300 PROTEIN"/>
    <property type="match status" value="1"/>
</dbReference>
<reference evidence="2" key="1">
    <citation type="journal article" date="2019" name="Int. J. Syst. Evol. Microbiol.">
        <title>The Global Catalogue of Microorganisms (GCM) 10K type strain sequencing project: providing services to taxonomists for standard genome sequencing and annotation.</title>
        <authorList>
            <consortium name="The Broad Institute Genomics Platform"/>
            <consortium name="The Broad Institute Genome Sequencing Center for Infectious Disease"/>
            <person name="Wu L."/>
            <person name="Ma J."/>
        </authorList>
    </citation>
    <scope>NUCLEOTIDE SEQUENCE [LARGE SCALE GENOMIC DNA]</scope>
    <source>
        <strain evidence="2">JCM 18015</strain>
    </source>
</reference>
<dbReference type="SUPFAM" id="SSF53254">
    <property type="entry name" value="Phosphoglycerate mutase-like"/>
    <property type="match status" value="1"/>
</dbReference>
<dbReference type="SMART" id="SM00855">
    <property type="entry name" value="PGAM"/>
    <property type="match status" value="1"/>
</dbReference>
<dbReference type="Proteomes" id="UP001499910">
    <property type="component" value="Unassembled WGS sequence"/>
</dbReference>